<proteinExistence type="predicted"/>
<evidence type="ECO:0000313" key="2">
    <source>
        <dbReference type="Proteomes" id="UP000001812"/>
    </source>
</evidence>
<dbReference type="Proteomes" id="UP000001812">
    <property type="component" value="Chromosome I"/>
</dbReference>
<dbReference type="HOGENOM" id="CLU_066898_2_0_4"/>
<dbReference type="AlphaFoldDB" id="A0A0E1W5S0"/>
<reference evidence="2" key="1">
    <citation type="submission" date="2007-08" db="EMBL/GenBank/DDBJ databases">
        <title>Annotation of Burkholderia pseudomallei 1710a.</title>
        <authorList>
            <person name="Harkins D.M."/>
            <person name="DeShazer D."/>
            <person name="Woods D.E."/>
            <person name="Brinkac L.M."/>
            <person name="Brown K.A."/>
            <person name="Hung G.C."/>
            <person name="Tuanyok A."/>
            <person name="Zhang B."/>
            <person name="Nierman W.C."/>
        </authorList>
    </citation>
    <scope>NUCLEOTIDE SEQUENCE [LARGE SCALE GENOMIC DNA]</scope>
    <source>
        <strain evidence="2">1710a</strain>
    </source>
</reference>
<reference evidence="1 2" key="2">
    <citation type="submission" date="2009-05" db="EMBL/GenBank/DDBJ databases">
        <authorList>
            <person name="Harkins D.M."/>
            <person name="DeShazer D."/>
            <person name="Woods D.E."/>
            <person name="Brinkac L.M."/>
            <person name="Brown K.A."/>
            <person name="Hung G.C."/>
            <person name="Tuanyok A."/>
            <person name="Zhang B."/>
            <person name="Nierman W.C."/>
        </authorList>
    </citation>
    <scope>NUCLEOTIDE SEQUENCE [LARGE SCALE GENOMIC DNA]</scope>
    <source>
        <strain evidence="1 2">1710a</strain>
    </source>
</reference>
<dbReference type="SUPFAM" id="SSF52833">
    <property type="entry name" value="Thioredoxin-like"/>
    <property type="match status" value="1"/>
</dbReference>
<dbReference type="InterPro" id="IPR010296">
    <property type="entry name" value="DUF899_thioredox"/>
</dbReference>
<dbReference type="EMBL" id="CM000832">
    <property type="protein sequence ID" value="EET07641.1"/>
    <property type="molecule type" value="Genomic_DNA"/>
</dbReference>
<name>A0A0E1W5S0_BURPE</name>
<protein>
    <recommendedName>
        <fullName evidence="3">Thioredoxin domain-containing protein</fullName>
    </recommendedName>
</protein>
<gene>
    <name evidence="1" type="ORF">BURPS1710A_2961</name>
</gene>
<dbReference type="Pfam" id="PF05988">
    <property type="entry name" value="DUF899"/>
    <property type="match status" value="1"/>
</dbReference>
<evidence type="ECO:0008006" key="3">
    <source>
        <dbReference type="Google" id="ProtNLM"/>
    </source>
</evidence>
<dbReference type="InterPro" id="IPR036249">
    <property type="entry name" value="Thioredoxin-like_sf"/>
</dbReference>
<evidence type="ECO:0000313" key="1">
    <source>
        <dbReference type="EMBL" id="EET07641.1"/>
    </source>
</evidence>
<organism evidence="1 2">
    <name type="scientific">Burkholderia pseudomallei 1710a</name>
    <dbReference type="NCBI Taxonomy" id="320371"/>
    <lineage>
        <taxon>Bacteria</taxon>
        <taxon>Pseudomonadati</taxon>
        <taxon>Pseudomonadota</taxon>
        <taxon>Betaproteobacteria</taxon>
        <taxon>Burkholderiales</taxon>
        <taxon>Burkholderiaceae</taxon>
        <taxon>Burkholderia</taxon>
        <taxon>pseudomallei group</taxon>
    </lineage>
</organism>
<accession>A0A0E1W5S0</accession>
<dbReference type="RefSeq" id="WP_004521206.1">
    <property type="nucleotide sequence ID" value="NZ_CM000832.1"/>
</dbReference>
<sequence>MATHPTGTRDEWLAARLELLDAEKAHTRRGDALARQRAALPWVRVDKAYRFDTDEGGASLADLFRGRSQLLVYHFMFGPDYAAGCPSCSALADGFDGFVVHLAHHDVTLAAVSRAPLAKLRAYRTRMGWRFAWASSLDGDFNYDFNVSFTEAQQRDGSVEYNYRRGGHAMDVTPAPAPVAGFAADCGTDARTYARDRPGMSAFVLEDGAVYHTYSTYARGLDGLWGMYQWLDRAPKGRNETGVWWRRHDEYDGR</sequence>